<dbReference type="InterPro" id="IPR018378">
    <property type="entry name" value="C-type_lectin_CS"/>
</dbReference>
<dbReference type="KEGG" id="xma:102220585"/>
<dbReference type="PANTHER" id="PTHR45784">
    <property type="entry name" value="C-TYPE LECTIN DOMAIN FAMILY 20 MEMBER A-RELATED"/>
    <property type="match status" value="1"/>
</dbReference>
<dbReference type="Gene3D" id="3.10.100.10">
    <property type="entry name" value="Mannose-Binding Protein A, subunit A"/>
    <property type="match status" value="2"/>
</dbReference>
<feature type="domain" description="C-type lectin" evidence="2">
    <location>
        <begin position="30"/>
        <end position="145"/>
    </location>
</feature>
<evidence type="ECO:0000259" key="2">
    <source>
        <dbReference type="PROSITE" id="PS50041"/>
    </source>
</evidence>
<reference evidence="3" key="3">
    <citation type="submission" date="2025-08" db="UniProtKB">
        <authorList>
            <consortium name="Ensembl"/>
        </authorList>
    </citation>
    <scope>IDENTIFICATION</scope>
    <source>
        <strain evidence="3">JP 163 A</strain>
    </source>
</reference>
<accession>M4A314</accession>
<dbReference type="InterPro" id="IPR016187">
    <property type="entry name" value="CTDL_fold"/>
</dbReference>
<reference evidence="4" key="2">
    <citation type="journal article" date="2013" name="Nat. Genet.">
        <title>The genome of the platyfish, Xiphophorus maculatus, provides insights into evolutionary adaptation and several complex traits.</title>
        <authorList>
            <person name="Schartl M."/>
            <person name="Walter R.B."/>
            <person name="Shen Y."/>
            <person name="Garcia T."/>
            <person name="Catchen J."/>
            <person name="Amores A."/>
            <person name="Braasch I."/>
            <person name="Chalopin D."/>
            <person name="Volff J.N."/>
            <person name="Lesch K.P."/>
            <person name="Bisazza A."/>
            <person name="Minx P."/>
            <person name="Hillier L."/>
            <person name="Wilson R.K."/>
            <person name="Fuerstenberg S."/>
            <person name="Boore J."/>
            <person name="Searle S."/>
            <person name="Postlethwait J.H."/>
            <person name="Warren W.C."/>
        </authorList>
    </citation>
    <scope>NUCLEOTIDE SEQUENCE [LARGE SCALE GENOMIC DNA]</scope>
    <source>
        <strain evidence="4">JP 163 A</strain>
    </source>
</reference>
<dbReference type="InterPro" id="IPR001304">
    <property type="entry name" value="C-type_lectin-like"/>
</dbReference>
<keyword evidence="4" id="KW-1185">Reference proteome</keyword>
<organism evidence="3 4">
    <name type="scientific">Xiphophorus maculatus</name>
    <name type="common">Southern platyfish</name>
    <name type="synonym">Platypoecilus maculatus</name>
    <dbReference type="NCBI Taxonomy" id="8083"/>
    <lineage>
        <taxon>Eukaryota</taxon>
        <taxon>Metazoa</taxon>
        <taxon>Chordata</taxon>
        <taxon>Craniata</taxon>
        <taxon>Vertebrata</taxon>
        <taxon>Euteleostomi</taxon>
        <taxon>Actinopterygii</taxon>
        <taxon>Neopterygii</taxon>
        <taxon>Teleostei</taxon>
        <taxon>Neoteleostei</taxon>
        <taxon>Acanthomorphata</taxon>
        <taxon>Ovalentaria</taxon>
        <taxon>Atherinomorphae</taxon>
        <taxon>Cyprinodontiformes</taxon>
        <taxon>Poeciliidae</taxon>
        <taxon>Poeciliinae</taxon>
        <taxon>Xiphophorus</taxon>
    </lineage>
</organism>
<dbReference type="SUPFAM" id="SSF56436">
    <property type="entry name" value="C-type lectin-like"/>
    <property type="match status" value="2"/>
</dbReference>
<dbReference type="PROSITE" id="PS00615">
    <property type="entry name" value="C_TYPE_LECTIN_1"/>
    <property type="match status" value="1"/>
</dbReference>
<sequence length="266" mass="31142">MGRNGRPELMLLLLFNAALLMETTLLKTIYLISQELTWTDARQFCQKNHIDMITWDIVDPNQLTKWLQEDELTAVWIGLHEDPEQQSVWRWINVKTGEGLTGEDVSESSYWSEQSKNSYSCGSYNSSRKKWFSSVCSDTLPFVCYGDNLVLSTENKTWEEALDHCRKMSSASYKYDLLSVTRPDFSYVRDRIYRATSEEVWTGLRFLGGEWWWSDGETLDQQEMLPDCPSQWQHCGMLSKYNTANWTSSDCSERRNFICNYVKLQK</sequence>
<dbReference type="HOGENOM" id="CLU_061186_1_0_1"/>
<dbReference type="InterPro" id="IPR016186">
    <property type="entry name" value="C-type_lectin-like/link_sf"/>
</dbReference>
<evidence type="ECO:0000313" key="3">
    <source>
        <dbReference type="Ensembl" id="ENSXMAP00000008858.2"/>
    </source>
</evidence>
<protein>
    <submittedName>
        <fullName evidence="3">Macrophage mannose receptor 1-like</fullName>
    </submittedName>
</protein>
<dbReference type="SMART" id="SM00034">
    <property type="entry name" value="CLECT"/>
    <property type="match status" value="2"/>
</dbReference>
<dbReference type="PROSITE" id="PS50041">
    <property type="entry name" value="C_TYPE_LECTIN_2"/>
    <property type="match status" value="2"/>
</dbReference>
<keyword evidence="1" id="KW-1015">Disulfide bond</keyword>
<dbReference type="PANTHER" id="PTHR45784:SF8">
    <property type="entry name" value="C-TYPE MANNOSE RECEPTOR 2-RELATED"/>
    <property type="match status" value="1"/>
</dbReference>
<dbReference type="CDD" id="cd00037">
    <property type="entry name" value="CLECT"/>
    <property type="match status" value="1"/>
</dbReference>
<proteinExistence type="predicted"/>
<name>M4A314_XIPMA</name>
<dbReference type="AlphaFoldDB" id="M4A314"/>
<dbReference type="InParanoid" id="M4A314"/>
<dbReference type="OMA" id="FICNYVK"/>
<dbReference type="Proteomes" id="UP000002852">
    <property type="component" value="Unassembled WGS sequence"/>
</dbReference>
<evidence type="ECO:0000256" key="1">
    <source>
        <dbReference type="ARBA" id="ARBA00023157"/>
    </source>
</evidence>
<dbReference type="FunCoup" id="M4A314">
    <property type="interactions" value="106"/>
</dbReference>
<dbReference type="GeneID" id="102220585"/>
<dbReference type="GeneTree" id="ENSGT00940000163460"/>
<evidence type="ECO:0000313" key="4">
    <source>
        <dbReference type="Proteomes" id="UP000002852"/>
    </source>
</evidence>
<reference evidence="4" key="1">
    <citation type="submission" date="2012-01" db="EMBL/GenBank/DDBJ databases">
        <authorList>
            <person name="Walter R."/>
            <person name="Schartl M."/>
            <person name="Warren W."/>
        </authorList>
    </citation>
    <scope>NUCLEOTIDE SEQUENCE [LARGE SCALE GENOMIC DNA]</scope>
    <source>
        <strain evidence="4">JP 163 A</strain>
    </source>
</reference>
<dbReference type="RefSeq" id="XP_014324253.2">
    <property type="nucleotide sequence ID" value="XM_014468767.2"/>
</dbReference>
<reference evidence="3" key="4">
    <citation type="submission" date="2025-09" db="UniProtKB">
        <authorList>
            <consortium name="Ensembl"/>
        </authorList>
    </citation>
    <scope>IDENTIFICATION</scope>
    <source>
        <strain evidence="3">JP 163 A</strain>
    </source>
</reference>
<dbReference type="Pfam" id="PF00059">
    <property type="entry name" value="Lectin_C"/>
    <property type="match status" value="2"/>
</dbReference>
<dbReference type="OrthoDB" id="8935730at2759"/>
<feature type="domain" description="C-type lectin" evidence="2">
    <location>
        <begin position="144"/>
        <end position="260"/>
    </location>
</feature>
<dbReference type="Ensembl" id="ENSXMAT00000008872.2">
    <property type="protein sequence ID" value="ENSXMAP00000008858.2"/>
    <property type="gene ID" value="ENSXMAG00000008842.2"/>
</dbReference>